<dbReference type="InterPro" id="IPR016195">
    <property type="entry name" value="Pol/histidinol_Pase-like"/>
</dbReference>
<name>A0A2Z4G9C6_9BACT</name>
<sequence>MKTLKALLLLLPLVLTFACKAPEKEKNWYKGNLHTHSYWSDGDEFPEIIMEWYKDQGYQFVALSDHNTLADGEKWKVISDDSLHQAGFEKYLKKYGVEWVNYKLDSAGRRMVKLKTYDEYTALFEENEEFLIIKAEEITDGFEGKPLHMNATNIQKKIEAQGGGSVVEVLQNNIDQVLKQREETGVPIMPHINHPNFGYGISLNDMISLKGERFFEVYNGHPTVHNEGNETHISTEEMWDQINIAYLKDGKPMMQGLATDDTHHYHSKGKAWSNAGRGWVMVYADSLNAVSLIHAMEAGDFYASTGVTLKKLNFENNKLTVEIDGEAGVTYSTSFVGVRKGVDNSEVLSTTEALESSFEITDDLLFVRCKVTSSKLQDNPIENLIYEMAWTQPISGTY</sequence>
<dbReference type="GO" id="GO:0035312">
    <property type="term" value="F:5'-3' DNA exonuclease activity"/>
    <property type="evidence" value="ECO:0007669"/>
    <property type="project" value="TreeGrafter"/>
</dbReference>
<dbReference type="InterPro" id="IPR003141">
    <property type="entry name" value="Pol/His_phosphatase_N"/>
</dbReference>
<dbReference type="GO" id="GO:0004534">
    <property type="term" value="F:5'-3' RNA exonuclease activity"/>
    <property type="evidence" value="ECO:0007669"/>
    <property type="project" value="TreeGrafter"/>
</dbReference>
<dbReference type="PANTHER" id="PTHR42924:SF11">
    <property type="entry name" value="POLYMERASE_HISTIDINOL PHOSPHATASE N-TERMINAL DOMAIN-CONTAINING PROTEIN"/>
    <property type="match status" value="1"/>
</dbReference>
<dbReference type="AlphaFoldDB" id="A0A2Z4G9C6"/>
<dbReference type="OrthoDB" id="9794455at2"/>
<feature type="chain" id="PRO_5016233236" evidence="1">
    <location>
        <begin position="22"/>
        <end position="398"/>
    </location>
</feature>
<dbReference type="InterPro" id="IPR052018">
    <property type="entry name" value="PHP_domain"/>
</dbReference>
<proteinExistence type="predicted"/>
<organism evidence="3 4">
    <name type="scientific">Arcticibacterium luteifluviistationis</name>
    <dbReference type="NCBI Taxonomy" id="1784714"/>
    <lineage>
        <taxon>Bacteria</taxon>
        <taxon>Pseudomonadati</taxon>
        <taxon>Bacteroidota</taxon>
        <taxon>Cytophagia</taxon>
        <taxon>Cytophagales</taxon>
        <taxon>Leadbetterellaceae</taxon>
        <taxon>Arcticibacterium</taxon>
    </lineage>
</organism>
<feature type="signal peptide" evidence="1">
    <location>
        <begin position="1"/>
        <end position="21"/>
    </location>
</feature>
<gene>
    <name evidence="3" type="ORF">DJ013_06225</name>
</gene>
<dbReference type="Proteomes" id="UP000249873">
    <property type="component" value="Chromosome"/>
</dbReference>
<dbReference type="KEGG" id="als:DJ013_06225"/>
<protein>
    <submittedName>
        <fullName evidence="3">Histidinol-phosphatase</fullName>
    </submittedName>
</protein>
<dbReference type="SUPFAM" id="SSF89550">
    <property type="entry name" value="PHP domain-like"/>
    <property type="match status" value="1"/>
</dbReference>
<keyword evidence="4" id="KW-1185">Reference proteome</keyword>
<dbReference type="SMART" id="SM00481">
    <property type="entry name" value="POLIIIAc"/>
    <property type="match status" value="1"/>
</dbReference>
<dbReference type="PANTHER" id="PTHR42924">
    <property type="entry name" value="EXONUCLEASE"/>
    <property type="match status" value="1"/>
</dbReference>
<accession>A0A2Z4G9C6</accession>
<evidence type="ECO:0000259" key="2">
    <source>
        <dbReference type="SMART" id="SM00481"/>
    </source>
</evidence>
<dbReference type="PROSITE" id="PS51257">
    <property type="entry name" value="PROKAR_LIPOPROTEIN"/>
    <property type="match status" value="1"/>
</dbReference>
<dbReference type="EMBL" id="CP029480">
    <property type="protein sequence ID" value="AWV97786.1"/>
    <property type="molecule type" value="Genomic_DNA"/>
</dbReference>
<reference evidence="3 4" key="1">
    <citation type="submission" date="2018-05" db="EMBL/GenBank/DDBJ databases">
        <title>Complete genome sequence of Arcticibacterium luteifluviistationis SM1504T, a cytophagaceae bacterium isolated from Arctic surface seawater.</title>
        <authorList>
            <person name="Li Y."/>
            <person name="Qin Q.-L."/>
        </authorList>
    </citation>
    <scope>NUCLEOTIDE SEQUENCE [LARGE SCALE GENOMIC DNA]</scope>
    <source>
        <strain evidence="3 4">SM1504</strain>
    </source>
</reference>
<evidence type="ECO:0000313" key="3">
    <source>
        <dbReference type="EMBL" id="AWV97786.1"/>
    </source>
</evidence>
<dbReference type="Gene3D" id="3.20.20.140">
    <property type="entry name" value="Metal-dependent hydrolases"/>
    <property type="match status" value="1"/>
</dbReference>
<keyword evidence="1" id="KW-0732">Signal</keyword>
<evidence type="ECO:0000313" key="4">
    <source>
        <dbReference type="Proteomes" id="UP000249873"/>
    </source>
</evidence>
<evidence type="ECO:0000256" key="1">
    <source>
        <dbReference type="SAM" id="SignalP"/>
    </source>
</evidence>
<feature type="domain" description="Polymerase/histidinol phosphatase N-terminal" evidence="2">
    <location>
        <begin position="31"/>
        <end position="94"/>
    </location>
</feature>
<dbReference type="RefSeq" id="WP_111370888.1">
    <property type="nucleotide sequence ID" value="NZ_CP029480.1"/>
</dbReference>